<keyword evidence="5 6" id="KW-0472">Membrane</keyword>
<dbReference type="SUPFAM" id="SSF90123">
    <property type="entry name" value="ABC transporter transmembrane region"/>
    <property type="match status" value="1"/>
</dbReference>
<dbReference type="InParanoid" id="A0A672L7N5"/>
<dbReference type="Pfam" id="PF00005">
    <property type="entry name" value="ABC_tran"/>
    <property type="match status" value="1"/>
</dbReference>
<dbReference type="PROSITE" id="PS50893">
    <property type="entry name" value="ABC_TRANSPORTER_2"/>
    <property type="match status" value="1"/>
</dbReference>
<name>A0A672L7N5_SINGR</name>
<evidence type="ECO:0000256" key="2">
    <source>
        <dbReference type="ARBA" id="ARBA00022741"/>
    </source>
</evidence>
<dbReference type="GO" id="GO:0016887">
    <property type="term" value="F:ATP hydrolysis activity"/>
    <property type="evidence" value="ECO:0007669"/>
    <property type="project" value="InterPro"/>
</dbReference>
<dbReference type="OMA" id="RIMEYSG"/>
<dbReference type="SMART" id="SM00382">
    <property type="entry name" value="AAA"/>
    <property type="match status" value="1"/>
</dbReference>
<feature type="transmembrane region" description="Helical" evidence="6">
    <location>
        <begin position="375"/>
        <end position="398"/>
    </location>
</feature>
<keyword evidence="9" id="KW-1185">Reference proteome</keyword>
<keyword evidence="4 6" id="KW-1133">Transmembrane helix</keyword>
<accession>A0A672L7N5</accession>
<dbReference type="Ensembl" id="ENSSGRT00000020897.1">
    <property type="protein sequence ID" value="ENSSGRP00000019351.1"/>
    <property type="gene ID" value="ENSSGRG00000011685.1"/>
</dbReference>
<evidence type="ECO:0000259" key="7">
    <source>
        <dbReference type="PROSITE" id="PS50893"/>
    </source>
</evidence>
<feature type="transmembrane region" description="Helical" evidence="6">
    <location>
        <begin position="108"/>
        <end position="135"/>
    </location>
</feature>
<evidence type="ECO:0000256" key="5">
    <source>
        <dbReference type="ARBA" id="ARBA00023136"/>
    </source>
</evidence>
<dbReference type="SUPFAM" id="SSF52540">
    <property type="entry name" value="P-loop containing nucleoside triphosphate hydrolases"/>
    <property type="match status" value="1"/>
</dbReference>
<keyword evidence="1 6" id="KW-0812">Transmembrane</keyword>
<feature type="transmembrane region" description="Helical" evidence="6">
    <location>
        <begin position="147"/>
        <end position="166"/>
    </location>
</feature>
<keyword evidence="3" id="KW-0067">ATP-binding</keyword>
<dbReference type="InterPro" id="IPR003439">
    <property type="entry name" value="ABC_transporter-like_ATP-bd"/>
</dbReference>
<organism evidence="8 9">
    <name type="scientific">Sinocyclocheilus grahami</name>
    <name type="common">Dianchi golden-line fish</name>
    <name type="synonym">Barbus grahami</name>
    <dbReference type="NCBI Taxonomy" id="75366"/>
    <lineage>
        <taxon>Eukaryota</taxon>
        <taxon>Metazoa</taxon>
        <taxon>Chordata</taxon>
        <taxon>Craniata</taxon>
        <taxon>Vertebrata</taxon>
        <taxon>Euteleostomi</taxon>
        <taxon>Actinopterygii</taxon>
        <taxon>Neopterygii</taxon>
        <taxon>Teleostei</taxon>
        <taxon>Ostariophysi</taxon>
        <taxon>Cypriniformes</taxon>
        <taxon>Cyprinidae</taxon>
        <taxon>Cyprininae</taxon>
        <taxon>Sinocyclocheilus</taxon>
    </lineage>
</organism>
<dbReference type="InterPro" id="IPR017871">
    <property type="entry name" value="ABC_transporter-like_CS"/>
</dbReference>
<sequence length="416" mass="46246">CCLGIILCLATSVAVEWTGLRVAKELHHNLLNNIILAPMRYISTFIFLKCLCELLLYIVSQMPITWPLSSSQRPIAGWRSEWCVYKPHKSLCCYCLFQSPCGVRLIKCYLIVILLYLLQEYIGACIVLIAAVASITNSLYNHPSTGLVGLGLTYALMVSNYLNWMVRNLADMEVQLGAVKKIKALLRTEPENYEGLLSASQVPEGWPQQGKIQIQNLSVRYDSTLKPVLKHVNAHISPGQKVGICGRTGSGKSSFSLAFFRMVDTFEGRIIIDDIDIAKLPLQTLRSRFSIILQDPFLFSGTIRFNLDPEMKATDSMLWEALEIAQLKPVVKTLPGGLDAMITEGGENFSQGQRQLFCLARAFVRKSSILIMDEATASIDMATVCVCVCVCVCVLILFHEYKCDPGSQNQSQGSIL</sequence>
<evidence type="ECO:0000313" key="8">
    <source>
        <dbReference type="Ensembl" id="ENSSGRP00000019351.1"/>
    </source>
</evidence>
<dbReference type="InterPro" id="IPR036640">
    <property type="entry name" value="ABC1_TM_sf"/>
</dbReference>
<evidence type="ECO:0000256" key="6">
    <source>
        <dbReference type="SAM" id="Phobius"/>
    </source>
</evidence>
<dbReference type="GO" id="GO:0042626">
    <property type="term" value="F:ATPase-coupled transmembrane transporter activity"/>
    <property type="evidence" value="ECO:0007669"/>
    <property type="project" value="TreeGrafter"/>
</dbReference>
<dbReference type="Proteomes" id="UP000472262">
    <property type="component" value="Unassembled WGS sequence"/>
</dbReference>
<dbReference type="InterPro" id="IPR027417">
    <property type="entry name" value="P-loop_NTPase"/>
</dbReference>
<proteinExistence type="predicted"/>
<feature type="domain" description="ABC transporter" evidence="7">
    <location>
        <begin position="212"/>
        <end position="414"/>
    </location>
</feature>
<protein>
    <recommendedName>
        <fullName evidence="7">ABC transporter domain-containing protein</fullName>
    </recommendedName>
</protein>
<dbReference type="PROSITE" id="PS00211">
    <property type="entry name" value="ABC_TRANSPORTER_1"/>
    <property type="match status" value="1"/>
</dbReference>
<dbReference type="AlphaFoldDB" id="A0A672L7N5"/>
<reference evidence="8" key="1">
    <citation type="submission" date="2025-08" db="UniProtKB">
        <authorList>
            <consortium name="Ensembl"/>
        </authorList>
    </citation>
    <scope>IDENTIFICATION</scope>
</reference>
<dbReference type="InterPro" id="IPR003593">
    <property type="entry name" value="AAA+_ATPase"/>
</dbReference>
<dbReference type="InterPro" id="IPR050173">
    <property type="entry name" value="ABC_transporter_C-like"/>
</dbReference>
<keyword evidence="2" id="KW-0547">Nucleotide-binding</keyword>
<dbReference type="Gene3D" id="3.40.50.300">
    <property type="entry name" value="P-loop containing nucleotide triphosphate hydrolases"/>
    <property type="match status" value="1"/>
</dbReference>
<evidence type="ECO:0000256" key="3">
    <source>
        <dbReference type="ARBA" id="ARBA00022840"/>
    </source>
</evidence>
<dbReference type="FunFam" id="3.40.50.300:FF:003228">
    <property type="entry name" value="ATP binding cassette subfamily C member 8"/>
    <property type="match status" value="1"/>
</dbReference>
<evidence type="ECO:0000256" key="1">
    <source>
        <dbReference type="ARBA" id="ARBA00022692"/>
    </source>
</evidence>
<dbReference type="PANTHER" id="PTHR24223">
    <property type="entry name" value="ATP-BINDING CASSETTE SUB-FAMILY C"/>
    <property type="match status" value="1"/>
</dbReference>
<dbReference type="PANTHER" id="PTHR24223:SF187">
    <property type="entry name" value="ATP-BINDING CASSETTE SUB-FAMILY C MEMBER 8"/>
    <property type="match status" value="1"/>
</dbReference>
<evidence type="ECO:0000256" key="4">
    <source>
        <dbReference type="ARBA" id="ARBA00022989"/>
    </source>
</evidence>
<dbReference type="GO" id="GO:0005524">
    <property type="term" value="F:ATP binding"/>
    <property type="evidence" value="ECO:0007669"/>
    <property type="project" value="UniProtKB-KW"/>
</dbReference>
<evidence type="ECO:0000313" key="9">
    <source>
        <dbReference type="Proteomes" id="UP000472262"/>
    </source>
</evidence>
<dbReference type="GO" id="GO:0016020">
    <property type="term" value="C:membrane"/>
    <property type="evidence" value="ECO:0007669"/>
    <property type="project" value="InterPro"/>
</dbReference>
<dbReference type="Gene3D" id="1.20.1560.10">
    <property type="entry name" value="ABC transporter type 1, transmembrane domain"/>
    <property type="match status" value="1"/>
</dbReference>
<reference evidence="8" key="2">
    <citation type="submission" date="2025-09" db="UniProtKB">
        <authorList>
            <consortium name="Ensembl"/>
        </authorList>
    </citation>
    <scope>IDENTIFICATION</scope>
</reference>